<protein>
    <submittedName>
        <fullName evidence="1">Uncharacterized protein</fullName>
    </submittedName>
</protein>
<dbReference type="AlphaFoldDB" id="A0A923M794"/>
<comment type="caution">
    <text evidence="1">The sequence shown here is derived from an EMBL/GenBank/DDBJ whole genome shotgun (WGS) entry which is preliminary data.</text>
</comment>
<sequence length="112" mass="12271">MLSVESRIQAVVDDHMFKTFWEAAAHFKTDDLVVFFNEGHPSESLTVSPRISVCDSKDLPDKYKAKLQRPSREAAVRLKDSDASFWLVANFTDGQGACAAINAKPLTPGGTA</sequence>
<evidence type="ECO:0000313" key="1">
    <source>
        <dbReference type="EMBL" id="MBC5764665.1"/>
    </source>
</evidence>
<gene>
    <name evidence="1" type="ORF">H8R02_09410</name>
</gene>
<keyword evidence="2" id="KW-1185">Reference proteome</keyword>
<reference evidence="1" key="1">
    <citation type="submission" date="2020-08" db="EMBL/GenBank/DDBJ databases">
        <title>Ramlibacter sp. GTP1 16S ribosomal RNA gene genome sequencing and assembly.</title>
        <authorList>
            <person name="Kang M."/>
        </authorList>
    </citation>
    <scope>NUCLEOTIDE SEQUENCE</scope>
    <source>
        <strain evidence="1">GTP1</strain>
    </source>
</reference>
<dbReference type="EMBL" id="JACORU010000003">
    <property type="protein sequence ID" value="MBC5764665.1"/>
    <property type="molecule type" value="Genomic_DNA"/>
</dbReference>
<proteinExistence type="predicted"/>
<name>A0A923M794_9BURK</name>
<dbReference type="Proteomes" id="UP000596827">
    <property type="component" value="Unassembled WGS sequence"/>
</dbReference>
<evidence type="ECO:0000313" key="2">
    <source>
        <dbReference type="Proteomes" id="UP000596827"/>
    </source>
</evidence>
<dbReference type="RefSeq" id="WP_187081150.1">
    <property type="nucleotide sequence ID" value="NZ_JACORU010000003.1"/>
</dbReference>
<organism evidence="1 2">
    <name type="scientific">Ramlibacter albus</name>
    <dbReference type="NCBI Taxonomy" id="2079448"/>
    <lineage>
        <taxon>Bacteria</taxon>
        <taxon>Pseudomonadati</taxon>
        <taxon>Pseudomonadota</taxon>
        <taxon>Betaproteobacteria</taxon>
        <taxon>Burkholderiales</taxon>
        <taxon>Comamonadaceae</taxon>
        <taxon>Ramlibacter</taxon>
    </lineage>
</organism>
<accession>A0A923M794</accession>